<reference evidence="2 3" key="1">
    <citation type="journal article" date="2020" name="ISME J.">
        <title>Comparative genomics reveals insights into cyanobacterial evolution and habitat adaptation.</title>
        <authorList>
            <person name="Chen M.Y."/>
            <person name="Teng W.K."/>
            <person name="Zhao L."/>
            <person name="Hu C.X."/>
            <person name="Zhou Y.K."/>
            <person name="Han B.P."/>
            <person name="Song L.R."/>
            <person name="Shu W.S."/>
        </authorList>
    </citation>
    <scope>NUCLEOTIDE SEQUENCE [LARGE SCALE GENOMIC DNA]</scope>
    <source>
        <strain evidence="2 3">FACHB-288</strain>
    </source>
</reference>
<evidence type="ECO:0008006" key="4">
    <source>
        <dbReference type="Google" id="ProtNLM"/>
    </source>
</evidence>
<protein>
    <recommendedName>
        <fullName evidence="4">Isopropylmalate/homocitrate/citramalate synthase</fullName>
    </recommendedName>
</protein>
<proteinExistence type="predicted"/>
<sequence length="94" mass="11034">MEKKTVTKDDFLYPRGRYYGHVKPENLVFNANLQEFAQRISYICNLETGGKLPPEEAYKQIKELWKQLKRTKKQLKIGESPFQDDQGNQDEPEG</sequence>
<dbReference type="InterPro" id="IPR055643">
    <property type="entry name" value="DUF7219"/>
</dbReference>
<organism evidence="2 3">
    <name type="scientific">Calothrix parietina FACHB-288</name>
    <dbReference type="NCBI Taxonomy" id="2692896"/>
    <lineage>
        <taxon>Bacteria</taxon>
        <taxon>Bacillati</taxon>
        <taxon>Cyanobacteriota</taxon>
        <taxon>Cyanophyceae</taxon>
        <taxon>Nostocales</taxon>
        <taxon>Calotrichaceae</taxon>
        <taxon>Calothrix</taxon>
    </lineage>
</organism>
<comment type="caution">
    <text evidence="2">The sequence shown here is derived from an EMBL/GenBank/DDBJ whole genome shotgun (WGS) entry which is preliminary data.</text>
</comment>
<keyword evidence="3" id="KW-1185">Reference proteome</keyword>
<evidence type="ECO:0000313" key="2">
    <source>
        <dbReference type="EMBL" id="MBD2194464.1"/>
    </source>
</evidence>
<name>A0ABR8A4G2_9CYAN</name>
<gene>
    <name evidence="2" type="ORF">H6G24_02995</name>
</gene>
<evidence type="ECO:0000313" key="3">
    <source>
        <dbReference type="Proteomes" id="UP000658514"/>
    </source>
</evidence>
<dbReference type="EMBL" id="JACJQH010000003">
    <property type="protein sequence ID" value="MBD2194464.1"/>
    <property type="molecule type" value="Genomic_DNA"/>
</dbReference>
<dbReference type="Pfam" id="PF23856">
    <property type="entry name" value="DUF7219"/>
    <property type="match status" value="1"/>
</dbReference>
<feature type="region of interest" description="Disordered" evidence="1">
    <location>
        <begin position="75"/>
        <end position="94"/>
    </location>
</feature>
<dbReference type="RefSeq" id="WP_190551693.1">
    <property type="nucleotide sequence ID" value="NZ_CAWPNO010000062.1"/>
</dbReference>
<evidence type="ECO:0000256" key="1">
    <source>
        <dbReference type="SAM" id="MobiDB-lite"/>
    </source>
</evidence>
<accession>A0ABR8A4G2</accession>
<dbReference type="Proteomes" id="UP000658514">
    <property type="component" value="Unassembled WGS sequence"/>
</dbReference>